<dbReference type="SMART" id="SM00490">
    <property type="entry name" value="HELICc"/>
    <property type="match status" value="1"/>
</dbReference>
<evidence type="ECO:0000259" key="5">
    <source>
        <dbReference type="PROSITE" id="PS51192"/>
    </source>
</evidence>
<dbReference type="RefSeq" id="WP_335958804.1">
    <property type="nucleotide sequence ID" value="NZ_JAXBLX010000003.1"/>
</dbReference>
<dbReference type="CDD" id="cd18793">
    <property type="entry name" value="SF2_C_SNF"/>
    <property type="match status" value="1"/>
</dbReference>
<evidence type="ECO:0000313" key="7">
    <source>
        <dbReference type="EMBL" id="MFC0470132.1"/>
    </source>
</evidence>
<dbReference type="Gene3D" id="3.40.50.300">
    <property type="entry name" value="P-loop containing nucleotide triphosphate hydrolases"/>
    <property type="match status" value="1"/>
</dbReference>
<feature type="domain" description="Helicase ATP-binding" evidence="5">
    <location>
        <begin position="631"/>
        <end position="794"/>
    </location>
</feature>
<evidence type="ECO:0000256" key="2">
    <source>
        <dbReference type="PROSITE-ProRule" id="PRU00325"/>
    </source>
</evidence>
<dbReference type="PROSITE" id="PS51194">
    <property type="entry name" value="HELICASE_CTER"/>
    <property type="match status" value="1"/>
</dbReference>
<protein>
    <submittedName>
        <fullName evidence="7">SNF2 helicase associated domain-containing protein</fullName>
    </submittedName>
</protein>
<name>A0ABV6KB18_9BACI</name>
<dbReference type="Proteomes" id="UP001589838">
    <property type="component" value="Unassembled WGS sequence"/>
</dbReference>
<dbReference type="InterPro" id="IPR038718">
    <property type="entry name" value="SNF2-like_sf"/>
</dbReference>
<comment type="caution">
    <text evidence="7">The sequence shown here is derived from an EMBL/GenBank/DDBJ whole genome shotgun (WGS) entry which is preliminary data.</text>
</comment>
<evidence type="ECO:0000259" key="4">
    <source>
        <dbReference type="PROSITE" id="PS50966"/>
    </source>
</evidence>
<feature type="domain" description="SWIM-type" evidence="4">
    <location>
        <begin position="51"/>
        <end position="90"/>
    </location>
</feature>
<keyword evidence="3" id="KW-0175">Coiled coil</keyword>
<dbReference type="Pfam" id="PF08455">
    <property type="entry name" value="SNF2_assoc"/>
    <property type="match status" value="1"/>
</dbReference>
<feature type="domain" description="Helicase C-terminal" evidence="6">
    <location>
        <begin position="904"/>
        <end position="1066"/>
    </location>
</feature>
<dbReference type="PROSITE" id="PS50966">
    <property type="entry name" value="ZF_SWIM"/>
    <property type="match status" value="1"/>
</dbReference>
<organism evidence="7 8">
    <name type="scientific">Halalkalibacter kiskunsagensis</name>
    <dbReference type="NCBI Taxonomy" id="1548599"/>
    <lineage>
        <taxon>Bacteria</taxon>
        <taxon>Bacillati</taxon>
        <taxon>Bacillota</taxon>
        <taxon>Bacilli</taxon>
        <taxon>Bacillales</taxon>
        <taxon>Bacillaceae</taxon>
        <taxon>Halalkalibacter</taxon>
    </lineage>
</organism>
<dbReference type="PROSITE" id="PS51192">
    <property type="entry name" value="HELICASE_ATP_BIND_1"/>
    <property type="match status" value="1"/>
</dbReference>
<dbReference type="EMBL" id="JBHLUX010000017">
    <property type="protein sequence ID" value="MFC0470132.1"/>
    <property type="molecule type" value="Genomic_DNA"/>
</dbReference>
<keyword evidence="2" id="KW-0863">Zinc-finger</keyword>
<reference evidence="7 8" key="1">
    <citation type="submission" date="2024-09" db="EMBL/GenBank/DDBJ databases">
        <authorList>
            <person name="Sun Q."/>
            <person name="Mori K."/>
        </authorList>
    </citation>
    <scope>NUCLEOTIDE SEQUENCE [LARGE SCALE GENOMIC DNA]</scope>
    <source>
        <strain evidence="7 8">NCAIM B.02610</strain>
    </source>
</reference>
<proteinExistence type="predicted"/>
<dbReference type="InterPro" id="IPR027417">
    <property type="entry name" value="P-loop_NTPase"/>
</dbReference>
<evidence type="ECO:0000256" key="1">
    <source>
        <dbReference type="ARBA" id="ARBA00022801"/>
    </source>
</evidence>
<dbReference type="Pfam" id="PF00271">
    <property type="entry name" value="Helicase_C"/>
    <property type="match status" value="1"/>
</dbReference>
<dbReference type="InterPro" id="IPR013663">
    <property type="entry name" value="Helicase_SWF/SNF/SWI_bac"/>
</dbReference>
<dbReference type="InterPro" id="IPR001650">
    <property type="entry name" value="Helicase_C-like"/>
</dbReference>
<evidence type="ECO:0000259" key="6">
    <source>
        <dbReference type="PROSITE" id="PS51194"/>
    </source>
</evidence>
<dbReference type="SMART" id="SM00487">
    <property type="entry name" value="DEXDc"/>
    <property type="match status" value="1"/>
</dbReference>
<accession>A0ABV6KB18</accession>
<feature type="coiled-coil region" evidence="3">
    <location>
        <begin position="1028"/>
        <end position="1055"/>
    </location>
</feature>
<dbReference type="SUPFAM" id="SSF52540">
    <property type="entry name" value="P-loop containing nucleoside triphosphate hydrolases"/>
    <property type="match status" value="2"/>
</dbReference>
<dbReference type="InterPro" id="IPR000330">
    <property type="entry name" value="SNF2_N"/>
</dbReference>
<keyword evidence="8" id="KW-1185">Reference proteome</keyword>
<evidence type="ECO:0000256" key="3">
    <source>
        <dbReference type="SAM" id="Coils"/>
    </source>
</evidence>
<dbReference type="InterPro" id="IPR007527">
    <property type="entry name" value="Znf_SWIM"/>
</dbReference>
<dbReference type="Pfam" id="PF00176">
    <property type="entry name" value="SNF2-rel_dom"/>
    <property type="match status" value="1"/>
</dbReference>
<gene>
    <name evidence="7" type="ORF">ACFFHM_06240</name>
</gene>
<dbReference type="InterPro" id="IPR049730">
    <property type="entry name" value="SNF2/RAD54-like_C"/>
</dbReference>
<keyword evidence="1" id="KW-0378">Hydrolase</keyword>
<keyword evidence="2" id="KW-0479">Metal-binding</keyword>
<keyword evidence="2" id="KW-0862">Zinc</keyword>
<dbReference type="InterPro" id="IPR014001">
    <property type="entry name" value="Helicase_ATP-bd"/>
</dbReference>
<sequence length="1071" mass="123321">MEIKINHKMIKEICGTVSYKRGDSFYRSNKVTFNQYSPDFCEATVSGKDDFHVTISKGETGDIQMQCSCPTLANFQKSCQHIAAVLLAIYGLQRQGESLSSGQVEPSNYGELTEDFMSLFKDGPTRTTGQQLYFEKREVLPVRFTSLPVLIGRDQHLLGMEVKIGSTKVQNIRDFLQAVKQGKPSAVSPAFTYDPSIHCFSIETDAVIQQLIGVICDENAFLEAKPYASDDTVTNQILLLPPSSWEDLVPILTKAPFVSLLHNGRTFERFKMVDGTPPIQFTFEETEGADYQLTIKGFERMVVLNFYSAVLCDGKVFQLEGQDCERLYELKQMLASPSKNHIPIPHEQINFFLKKIVPGLKKVGKVQLSKALSQEMLKTPLIAKLYLDRLRNRLLVGLEFQYENVIFQPLESRDIPKGPMILRDLEREEEILQLMEESGFSKTDGGYFMQNEALEYEFLYHVVPKLQAIVQIYATTAVRNRILKKNPHPRIRVKVNEKERINWLVFKFEMDGIADKQIKEILAALEEKRKYYRLQNGSLLSLETKEMEEIHRFLNTVPLQDQDFEESLNMPMIQGLKFLDSIDDSQVFRADESFRQFLDHLLNPGNLEFEVPHNLESVLRDYQKRGYQWMKTLASYGFGGVLADDMGLGKTLQSITFIVSELSRIRKRSEPVLIVCLSSLTYNWLHEIMKFAPELQVVVVDGNKLDRERILKNTKELDVMITSYPLLRRDIKWYEKQTFHTVFFDEAQAFKNPVTQTARVVKRIKADHRFGLTGTPVENSLEELWSIYHVVFPQLFQGLKEYSQLSRKKIALRVRPFLLRRIKEDVLFELPEKVESLVSAELLPEQKKLYMAYLAKLRHETLKHLDKDTLRKNRIKILAGLTRLRQICCHPALFVDDYKGSSAKFEQLLQIVEESRLSGRRVLIFSQFTKMLELIGTELTMRGQTYFYLDGQTPSEERLDLCNRFNDGERELFLISLKAGGTGLNLTGADTVILYDLWWNPAVEEQAADRAHRMGQKKSVKVIKLVARGTIEEKINELQEKKRDLIAEIVDSEEQASAVLTEEDIREIIMG</sequence>
<evidence type="ECO:0000313" key="8">
    <source>
        <dbReference type="Proteomes" id="UP001589838"/>
    </source>
</evidence>
<dbReference type="PANTHER" id="PTHR10799">
    <property type="entry name" value="SNF2/RAD54 HELICASE FAMILY"/>
    <property type="match status" value="1"/>
</dbReference>
<dbReference type="Gene3D" id="3.40.50.10810">
    <property type="entry name" value="Tandem AAA-ATPase domain"/>
    <property type="match status" value="1"/>
</dbReference>